<organism evidence="1 2">
    <name type="scientific">Ferrimonas lipolytica</name>
    <dbReference type="NCBI Taxonomy" id="2724191"/>
    <lineage>
        <taxon>Bacteria</taxon>
        <taxon>Pseudomonadati</taxon>
        <taxon>Pseudomonadota</taxon>
        <taxon>Gammaproteobacteria</taxon>
        <taxon>Alteromonadales</taxon>
        <taxon>Ferrimonadaceae</taxon>
        <taxon>Ferrimonas</taxon>
    </lineage>
</organism>
<name>A0A6H1UIS6_9GAMM</name>
<dbReference type="Pfam" id="PF00300">
    <property type="entry name" value="His_Phos_1"/>
    <property type="match status" value="2"/>
</dbReference>
<dbReference type="InterPro" id="IPR013078">
    <property type="entry name" value="His_Pase_superF_clade-1"/>
</dbReference>
<dbReference type="PANTHER" id="PTHR48100:SF1">
    <property type="entry name" value="HISTIDINE PHOSPHATASE FAMILY PROTEIN-RELATED"/>
    <property type="match status" value="1"/>
</dbReference>
<dbReference type="KEGG" id="fes:HER31_18575"/>
<dbReference type="EMBL" id="CP051180">
    <property type="protein sequence ID" value="QIZ78728.1"/>
    <property type="molecule type" value="Genomic_DNA"/>
</dbReference>
<dbReference type="GO" id="GO:0016791">
    <property type="term" value="F:phosphatase activity"/>
    <property type="evidence" value="ECO:0007669"/>
    <property type="project" value="TreeGrafter"/>
</dbReference>
<sequence length="229" mass="25664">MSVITLIRHGQASFGQAHYDRLSDLGQRQASLLGPDLVERGLIPVRVFAGSMERQQHTAQLALAAAGLELEVETDPGWNEFDHEQVLQAFRPEFSSNTAIKAFAAQQQNPQRFLMEQTYQAFSRWQSGQHDHDYHEPWQQFSVRVGAALARAEQLARDKQRVWVVSSGGAISVVAQQLMGFDNAQALKLNWHLVNAGVSKILASKDGLRLSSLNDHALFDKDNELVTYR</sequence>
<dbReference type="Proteomes" id="UP000501602">
    <property type="component" value="Chromosome"/>
</dbReference>
<evidence type="ECO:0000313" key="2">
    <source>
        <dbReference type="Proteomes" id="UP000501602"/>
    </source>
</evidence>
<dbReference type="PANTHER" id="PTHR48100">
    <property type="entry name" value="BROAD-SPECIFICITY PHOSPHATASE YOR283W-RELATED"/>
    <property type="match status" value="1"/>
</dbReference>
<proteinExistence type="predicted"/>
<dbReference type="Gene3D" id="3.40.50.1240">
    <property type="entry name" value="Phosphoglycerate mutase-like"/>
    <property type="match status" value="1"/>
</dbReference>
<gene>
    <name evidence="1" type="ORF">HER31_18575</name>
</gene>
<dbReference type="InterPro" id="IPR029033">
    <property type="entry name" value="His_PPase_superfam"/>
</dbReference>
<dbReference type="SMART" id="SM00855">
    <property type="entry name" value="PGAM"/>
    <property type="match status" value="1"/>
</dbReference>
<dbReference type="SUPFAM" id="SSF53254">
    <property type="entry name" value="Phosphoglycerate mutase-like"/>
    <property type="match status" value="1"/>
</dbReference>
<dbReference type="RefSeq" id="WP_168662969.1">
    <property type="nucleotide sequence ID" value="NZ_CP051180.1"/>
</dbReference>
<evidence type="ECO:0000313" key="1">
    <source>
        <dbReference type="EMBL" id="QIZ78728.1"/>
    </source>
</evidence>
<dbReference type="GO" id="GO:0005737">
    <property type="term" value="C:cytoplasm"/>
    <property type="evidence" value="ECO:0007669"/>
    <property type="project" value="TreeGrafter"/>
</dbReference>
<keyword evidence="2" id="KW-1185">Reference proteome</keyword>
<reference evidence="1 2" key="1">
    <citation type="submission" date="2020-04" db="EMBL/GenBank/DDBJ databases">
        <title>Ferrimonas sp. S7 isolated from sea water.</title>
        <authorList>
            <person name="Bae S.S."/>
            <person name="Baek K."/>
        </authorList>
    </citation>
    <scope>NUCLEOTIDE SEQUENCE [LARGE SCALE GENOMIC DNA]</scope>
    <source>
        <strain evidence="1 2">S7</strain>
    </source>
</reference>
<accession>A0A6H1UIS6</accession>
<dbReference type="AlphaFoldDB" id="A0A6H1UIS6"/>
<dbReference type="CDD" id="cd07067">
    <property type="entry name" value="HP_PGM_like"/>
    <property type="match status" value="1"/>
</dbReference>
<dbReference type="InterPro" id="IPR050275">
    <property type="entry name" value="PGM_Phosphatase"/>
</dbReference>
<protein>
    <submittedName>
        <fullName evidence="1">Histidine phosphatase family protein</fullName>
    </submittedName>
</protein>